<accession>A0A1B4VBU4</accession>
<feature type="compositionally biased region" description="Pro residues" evidence="1">
    <location>
        <begin position="338"/>
        <end position="378"/>
    </location>
</feature>
<gene>
    <name evidence="2" type="ORF">SVA_1817</name>
</gene>
<dbReference type="KEGG" id="sva:SVA_1817"/>
<proteinExistence type="predicted"/>
<dbReference type="EMBL" id="AP014936">
    <property type="protein sequence ID" value="BAU48371.1"/>
    <property type="molecule type" value="Genomic_DNA"/>
</dbReference>
<protein>
    <recommendedName>
        <fullName evidence="4">DUF3300 domain-containing protein</fullName>
    </recommendedName>
</protein>
<evidence type="ECO:0000313" key="3">
    <source>
        <dbReference type="Proteomes" id="UP000218899"/>
    </source>
</evidence>
<organism evidence="2 3">
    <name type="scientific">Sulfurifustis variabilis</name>
    <dbReference type="NCBI Taxonomy" id="1675686"/>
    <lineage>
        <taxon>Bacteria</taxon>
        <taxon>Pseudomonadati</taxon>
        <taxon>Pseudomonadota</taxon>
        <taxon>Gammaproteobacteria</taxon>
        <taxon>Acidiferrobacterales</taxon>
        <taxon>Acidiferrobacteraceae</taxon>
        <taxon>Sulfurifustis</taxon>
    </lineage>
</organism>
<keyword evidence="3" id="KW-1185">Reference proteome</keyword>
<dbReference type="AlphaFoldDB" id="A0A1B4VBU4"/>
<evidence type="ECO:0008006" key="4">
    <source>
        <dbReference type="Google" id="ProtNLM"/>
    </source>
</evidence>
<evidence type="ECO:0000256" key="1">
    <source>
        <dbReference type="SAM" id="MobiDB-lite"/>
    </source>
</evidence>
<sequence>MPGGIRGKRHSSALDTFRSVFNVPRPIPHLSRNFPAPWTSNPLDAVLMHNLIHARLIAALFAATLFLPAAVPAAEAPVDLEPQRLIAPEVIAQRDFALHLASALGVRIPDRDDPAAAVRALEERGIAPRTGWEPDEAVTPQTIAELRDAVAAAASAGRIKPDREEAVQAFEQIVAQLGLPLPIEPPRYAEDETGVRRYEGACDPGAYDDYYGSTGIPPYTYCPPPPAYFSMYAWVGSPFYWDGYYFPGFYTLRYPYVIVFPREPVPPPRFSEGVIGGARPPAATPVPPGGGGPGFRDTPIVPPSSSVPRAIPLPDRGPRFSEGALGGQGQSVPRTAPAVPPASSPRVIPSPRPPIGATPRSSPPPAARPSPAPSPAPPAGGGNRGWRDVIGK</sequence>
<feature type="region of interest" description="Disordered" evidence="1">
    <location>
        <begin position="273"/>
        <end position="392"/>
    </location>
</feature>
<reference evidence="2 3" key="1">
    <citation type="submission" date="2015-08" db="EMBL/GenBank/DDBJ databases">
        <title>Complete genome sequence of Sulfurifustis variabilis.</title>
        <authorList>
            <person name="Miura A."/>
            <person name="Kojima H."/>
            <person name="Fukui M."/>
        </authorList>
    </citation>
    <scope>NUCLEOTIDE SEQUENCE [LARGE SCALE GENOMIC DNA]</scope>
    <source>
        <strain evidence="3">skN76</strain>
    </source>
</reference>
<name>A0A1B4VBU4_9GAMM</name>
<dbReference type="Proteomes" id="UP000218899">
    <property type="component" value="Chromosome"/>
</dbReference>
<evidence type="ECO:0000313" key="2">
    <source>
        <dbReference type="EMBL" id="BAU48371.1"/>
    </source>
</evidence>